<evidence type="ECO:0000313" key="10">
    <source>
        <dbReference type="RefSeq" id="XP_030977122.1"/>
    </source>
</evidence>
<organism evidence="9 10">
    <name type="scientific">Pyricularia grisea</name>
    <name type="common">Crabgrass-specific blast fungus</name>
    <name type="synonym">Magnaporthe grisea</name>
    <dbReference type="NCBI Taxonomy" id="148305"/>
    <lineage>
        <taxon>Eukaryota</taxon>
        <taxon>Fungi</taxon>
        <taxon>Dikarya</taxon>
        <taxon>Ascomycota</taxon>
        <taxon>Pezizomycotina</taxon>
        <taxon>Sordariomycetes</taxon>
        <taxon>Sordariomycetidae</taxon>
        <taxon>Magnaporthales</taxon>
        <taxon>Pyriculariaceae</taxon>
        <taxon>Pyricularia</taxon>
    </lineage>
</organism>
<feature type="transmembrane region" description="Helical" evidence="7">
    <location>
        <begin position="60"/>
        <end position="78"/>
    </location>
</feature>
<feature type="compositionally biased region" description="Basic and acidic residues" evidence="6">
    <location>
        <begin position="364"/>
        <end position="373"/>
    </location>
</feature>
<name>A0A6P8AQE7_PYRGI</name>
<dbReference type="PANTHER" id="PTHR33048:SF42">
    <property type="entry name" value="INTEGRAL MEMBRANE PROTEIN"/>
    <property type="match status" value="1"/>
</dbReference>
<feature type="compositionally biased region" description="Polar residues" evidence="6">
    <location>
        <begin position="1"/>
        <end position="11"/>
    </location>
</feature>
<evidence type="ECO:0000256" key="2">
    <source>
        <dbReference type="ARBA" id="ARBA00022692"/>
    </source>
</evidence>
<reference evidence="10" key="3">
    <citation type="submission" date="2025-08" db="UniProtKB">
        <authorList>
            <consortium name="RefSeq"/>
        </authorList>
    </citation>
    <scope>IDENTIFICATION</scope>
    <source>
        <strain evidence="10">NI907</strain>
    </source>
</reference>
<dbReference type="InterPro" id="IPR049326">
    <property type="entry name" value="Rhodopsin_dom_fungi"/>
</dbReference>
<keyword evidence="3 7" id="KW-1133">Transmembrane helix</keyword>
<evidence type="ECO:0000256" key="6">
    <source>
        <dbReference type="SAM" id="MobiDB-lite"/>
    </source>
</evidence>
<feature type="compositionally biased region" description="Low complexity" evidence="6">
    <location>
        <begin position="499"/>
        <end position="518"/>
    </location>
</feature>
<keyword evidence="4 7" id="KW-0472">Membrane</keyword>
<feature type="region of interest" description="Disordered" evidence="6">
    <location>
        <begin position="1"/>
        <end position="37"/>
    </location>
</feature>
<sequence length="518" mass="57577">MSTSQLPQNGTVGELPSNGTAGGLPPSAEAGPPPGFSGPPPGVLGPCNFGENLGPKAERVSWTLMAFTTIFLLLRLYCKWKKSKSLWWDDWLLILAYMMYIVAAAVFSANVNHGMGLHVCELAVTRPQEISTVALLSLVDGAVSIMATIWSKTSFAFTLLRIAEKKWLKITLWTIIVILNVSMSISAVLTIVQCSPVQKSWDIFIDGYCWREAFSSYSVASAVYSGFTDIALALLPWTIILNLQMKLAEKIGIAVAMSAGIIAGAASFVKASHIPELLQGDFSYVGYYLAVWSAAEVALTIMAACVPVLRVLVRDVKNASKRYYGRSKDSGASNHTSRGTTIRSKGRSEPSSNSTRRLNITNDRQQHTNDQHHQYQQSQQLKKSPIYQHEHEHEKEQKQEQEEEYELDYLSMWQPPRLSIASSAGVRRSQHNTDLSDNWSQRNILNSDSEAGNHFEENNTYMTAEFNFEPRRPRRLAPGPPNPWPLRKFEIDSEATSKSQMGSERSGMSGRSSTSRPY</sequence>
<feature type="transmembrane region" description="Helical" evidence="7">
    <location>
        <begin position="289"/>
        <end position="313"/>
    </location>
</feature>
<feature type="transmembrane region" description="Helical" evidence="7">
    <location>
        <begin position="251"/>
        <end position="269"/>
    </location>
</feature>
<evidence type="ECO:0000256" key="3">
    <source>
        <dbReference type="ARBA" id="ARBA00022989"/>
    </source>
</evidence>
<dbReference type="GeneID" id="41966772"/>
<feature type="domain" description="Rhodopsin" evidence="8">
    <location>
        <begin position="74"/>
        <end position="314"/>
    </location>
</feature>
<gene>
    <name evidence="10" type="ORF">PgNI_11909</name>
</gene>
<accession>A0A6P8AQE7</accession>
<comment type="similarity">
    <text evidence="5">Belongs to the SAT4 family.</text>
</comment>
<dbReference type="KEGG" id="pgri:PgNI_11909"/>
<comment type="subcellular location">
    <subcellularLocation>
        <location evidence="1">Membrane</location>
        <topology evidence="1">Multi-pass membrane protein</topology>
    </subcellularLocation>
</comment>
<dbReference type="RefSeq" id="XP_030977122.1">
    <property type="nucleotide sequence ID" value="XM_031131867.1"/>
</dbReference>
<keyword evidence="2 7" id="KW-0812">Transmembrane</keyword>
<evidence type="ECO:0000256" key="5">
    <source>
        <dbReference type="ARBA" id="ARBA00038359"/>
    </source>
</evidence>
<evidence type="ECO:0000256" key="1">
    <source>
        <dbReference type="ARBA" id="ARBA00004141"/>
    </source>
</evidence>
<feature type="region of interest" description="Disordered" evidence="6">
    <location>
        <begin position="324"/>
        <end position="403"/>
    </location>
</feature>
<keyword evidence="9" id="KW-1185">Reference proteome</keyword>
<feature type="transmembrane region" description="Helical" evidence="7">
    <location>
        <begin position="217"/>
        <end position="239"/>
    </location>
</feature>
<feature type="region of interest" description="Disordered" evidence="6">
    <location>
        <begin position="469"/>
        <end position="518"/>
    </location>
</feature>
<feature type="transmembrane region" description="Helical" evidence="7">
    <location>
        <begin position="90"/>
        <end position="110"/>
    </location>
</feature>
<reference evidence="10" key="2">
    <citation type="submission" date="2019-10" db="EMBL/GenBank/DDBJ databases">
        <authorList>
            <consortium name="NCBI Genome Project"/>
        </authorList>
    </citation>
    <scope>NUCLEOTIDE SEQUENCE</scope>
    <source>
        <strain evidence="10">NI907</strain>
    </source>
</reference>
<proteinExistence type="inferred from homology"/>
<evidence type="ECO:0000313" key="9">
    <source>
        <dbReference type="Proteomes" id="UP000515153"/>
    </source>
</evidence>
<evidence type="ECO:0000256" key="7">
    <source>
        <dbReference type="SAM" id="Phobius"/>
    </source>
</evidence>
<evidence type="ECO:0000259" key="8">
    <source>
        <dbReference type="Pfam" id="PF20684"/>
    </source>
</evidence>
<dbReference type="AlphaFoldDB" id="A0A6P8AQE7"/>
<feature type="compositionally biased region" description="Polar residues" evidence="6">
    <location>
        <begin position="330"/>
        <end position="363"/>
    </location>
</feature>
<reference evidence="10" key="1">
    <citation type="journal article" date="2019" name="Mol. Biol. Evol.">
        <title>Blast fungal genomes show frequent chromosomal changes, gene gains and losses, and effector gene turnover.</title>
        <authorList>
            <person name="Gomez Luciano L.B."/>
            <person name="Jason Tsai I."/>
            <person name="Chuma I."/>
            <person name="Tosa Y."/>
            <person name="Chen Y.H."/>
            <person name="Li J.Y."/>
            <person name="Li M.Y."/>
            <person name="Jade Lu M.Y."/>
            <person name="Nakayashiki H."/>
            <person name="Li W.H."/>
        </authorList>
    </citation>
    <scope>NUCLEOTIDE SEQUENCE</scope>
    <source>
        <strain evidence="10">NI907</strain>
    </source>
</reference>
<protein>
    <recommendedName>
        <fullName evidence="8">Rhodopsin domain-containing protein</fullName>
    </recommendedName>
</protein>
<dbReference type="Proteomes" id="UP000515153">
    <property type="component" value="Unplaced"/>
</dbReference>
<evidence type="ECO:0000256" key="4">
    <source>
        <dbReference type="ARBA" id="ARBA00023136"/>
    </source>
</evidence>
<feature type="compositionally biased region" description="Basic and acidic residues" evidence="6">
    <location>
        <begin position="388"/>
        <end position="400"/>
    </location>
</feature>
<dbReference type="Pfam" id="PF20684">
    <property type="entry name" value="Fung_rhodopsin"/>
    <property type="match status" value="1"/>
</dbReference>
<dbReference type="PANTHER" id="PTHR33048">
    <property type="entry name" value="PTH11-LIKE INTEGRAL MEMBRANE PROTEIN (AFU_ORTHOLOGUE AFUA_5G11245)"/>
    <property type="match status" value="1"/>
</dbReference>
<feature type="transmembrane region" description="Helical" evidence="7">
    <location>
        <begin position="170"/>
        <end position="192"/>
    </location>
</feature>
<dbReference type="GO" id="GO:0016020">
    <property type="term" value="C:membrane"/>
    <property type="evidence" value="ECO:0007669"/>
    <property type="project" value="UniProtKB-SubCell"/>
</dbReference>
<dbReference type="InterPro" id="IPR052337">
    <property type="entry name" value="SAT4-like"/>
</dbReference>